<evidence type="ECO:0000256" key="1">
    <source>
        <dbReference type="ARBA" id="ARBA00004370"/>
    </source>
</evidence>
<dbReference type="SUPFAM" id="SSF56601">
    <property type="entry name" value="beta-lactamase/transpeptidase-like"/>
    <property type="match status" value="1"/>
</dbReference>
<gene>
    <name evidence="5" type="ORF">ENO08_01075</name>
</gene>
<feature type="signal peptide" evidence="3">
    <location>
        <begin position="1"/>
        <end position="27"/>
    </location>
</feature>
<dbReference type="EMBL" id="DSEC01000077">
    <property type="protein sequence ID" value="HER43035.1"/>
    <property type="molecule type" value="Genomic_DNA"/>
</dbReference>
<protein>
    <submittedName>
        <fullName evidence="5">Class A beta-lactamase-related serine hydrolase</fullName>
    </submittedName>
</protein>
<organism evidence="5">
    <name type="scientific">Eiseniibacteriota bacterium</name>
    <dbReference type="NCBI Taxonomy" id="2212470"/>
    <lineage>
        <taxon>Bacteria</taxon>
        <taxon>Candidatus Eiseniibacteriota</taxon>
    </lineage>
</organism>
<dbReference type="Gene3D" id="3.40.710.10">
    <property type="entry name" value="DD-peptidase/beta-lactamase superfamily"/>
    <property type="match status" value="1"/>
</dbReference>
<evidence type="ECO:0000256" key="2">
    <source>
        <dbReference type="ARBA" id="ARBA00023136"/>
    </source>
</evidence>
<dbReference type="Proteomes" id="UP000886069">
    <property type="component" value="Unassembled WGS sequence"/>
</dbReference>
<dbReference type="Pfam" id="PF00144">
    <property type="entry name" value="Beta-lactamase"/>
    <property type="match status" value="1"/>
</dbReference>
<evidence type="ECO:0000313" key="5">
    <source>
        <dbReference type="EMBL" id="HER43035.1"/>
    </source>
</evidence>
<dbReference type="PANTHER" id="PTHR46825:SF11">
    <property type="entry name" value="PENICILLIN-BINDING PROTEIN 4"/>
    <property type="match status" value="1"/>
</dbReference>
<keyword evidence="5" id="KW-0378">Hydrolase</keyword>
<dbReference type="InterPro" id="IPR050491">
    <property type="entry name" value="AmpC-like"/>
</dbReference>
<keyword evidence="2" id="KW-0472">Membrane</keyword>
<keyword evidence="3" id="KW-0732">Signal</keyword>
<evidence type="ECO:0000259" key="4">
    <source>
        <dbReference type="Pfam" id="PF00144"/>
    </source>
</evidence>
<proteinExistence type="predicted"/>
<comment type="subcellular location">
    <subcellularLocation>
        <location evidence="1">Membrane</location>
    </subcellularLocation>
</comment>
<comment type="caution">
    <text evidence="5">The sequence shown here is derived from an EMBL/GenBank/DDBJ whole genome shotgun (WGS) entry which is preliminary data.</text>
</comment>
<dbReference type="GO" id="GO:0016020">
    <property type="term" value="C:membrane"/>
    <property type="evidence" value="ECO:0007669"/>
    <property type="project" value="UniProtKB-SubCell"/>
</dbReference>
<feature type="chain" id="PRO_5030523874" evidence="3">
    <location>
        <begin position="28"/>
        <end position="447"/>
    </location>
</feature>
<dbReference type="InterPro" id="IPR012338">
    <property type="entry name" value="Beta-lactam/transpept-like"/>
</dbReference>
<dbReference type="GO" id="GO:0016787">
    <property type="term" value="F:hydrolase activity"/>
    <property type="evidence" value="ECO:0007669"/>
    <property type="project" value="UniProtKB-KW"/>
</dbReference>
<accession>A0A7V2ATM5</accession>
<dbReference type="AlphaFoldDB" id="A0A7V2ATM5"/>
<evidence type="ECO:0000256" key="3">
    <source>
        <dbReference type="SAM" id="SignalP"/>
    </source>
</evidence>
<sequence>MQMKLIGFATLLVFASLSAGIAHPVHAQDGPPQFVRDAVDAVMAMLDSDGDAAIEAFINNAMTLSADRDREALIERLSAIRDEVLGIRDGVAVEAEPDGVRLILSAGAVEKQIRVVLGPEGIFDIYLLEAAESILLTRDNLNETFDRLEAEGMSGVVHVRLDGEVALERAFGAANEELGLPNTINTVFGTGSRPIDYTRAAVYLLDQQGRIALDDTIGTYFEEVPRDKRSITIRHLMTGRSGLPDFFHTDDDWDPDLAWIDRRTAERRLLSQRLLFEPGTDSKHSHGAFVLLAALIERVTGKTYYGFIRESLLDPAGMSRTGEYGESRGLSVSDFAVGGGPQFVGLPNIPPNWGPTSWLIKGSGGMYSTRDDLLKFYDCLRSGKVLDAGHNEAFRQPSVHIDGSDRGFELFSAYNPPGNEIYLFLNARGERGKARQLFRALERLAGM</sequence>
<reference evidence="5" key="1">
    <citation type="journal article" date="2020" name="mSystems">
        <title>Genome- and Community-Level Interaction Insights into Carbon Utilization and Element Cycling Functions of Hydrothermarchaeota in Hydrothermal Sediment.</title>
        <authorList>
            <person name="Zhou Z."/>
            <person name="Liu Y."/>
            <person name="Xu W."/>
            <person name="Pan J."/>
            <person name="Luo Z.H."/>
            <person name="Li M."/>
        </authorList>
    </citation>
    <scope>NUCLEOTIDE SEQUENCE [LARGE SCALE GENOMIC DNA]</scope>
    <source>
        <strain evidence="5">SpSt-1233</strain>
    </source>
</reference>
<dbReference type="PANTHER" id="PTHR46825">
    <property type="entry name" value="D-ALANYL-D-ALANINE-CARBOXYPEPTIDASE/ENDOPEPTIDASE AMPH"/>
    <property type="match status" value="1"/>
</dbReference>
<dbReference type="InterPro" id="IPR001466">
    <property type="entry name" value="Beta-lactam-related"/>
</dbReference>
<feature type="domain" description="Beta-lactamase-related" evidence="4">
    <location>
        <begin position="146"/>
        <end position="397"/>
    </location>
</feature>
<name>A0A7V2ATM5_UNCEI</name>